<evidence type="ECO:0000313" key="3">
    <source>
        <dbReference type="Proteomes" id="UP000315295"/>
    </source>
</evidence>
<feature type="region of interest" description="Disordered" evidence="1">
    <location>
        <begin position="1"/>
        <end position="24"/>
    </location>
</feature>
<feature type="compositionally biased region" description="Basic and acidic residues" evidence="1">
    <location>
        <begin position="1"/>
        <end position="13"/>
    </location>
</feature>
<keyword evidence="3" id="KW-1185">Reference proteome</keyword>
<dbReference type="EMBL" id="VIEB01000136">
    <property type="protein sequence ID" value="TQE04670.1"/>
    <property type="molecule type" value="Genomic_DNA"/>
</dbReference>
<evidence type="ECO:0000256" key="1">
    <source>
        <dbReference type="SAM" id="MobiDB-lite"/>
    </source>
</evidence>
<accession>A0A540N2B7</accession>
<reference evidence="2 3" key="1">
    <citation type="journal article" date="2019" name="G3 (Bethesda)">
        <title>Sequencing of a Wild Apple (Malus baccata) Genome Unravels the Differences Between Cultivated and Wild Apple Species Regarding Disease Resistance and Cold Tolerance.</title>
        <authorList>
            <person name="Chen X."/>
        </authorList>
    </citation>
    <scope>NUCLEOTIDE SEQUENCE [LARGE SCALE GENOMIC DNA]</scope>
    <source>
        <strain evidence="3">cv. Shandingzi</strain>
        <tissue evidence="2">Leaves</tissue>
    </source>
</reference>
<dbReference type="AlphaFoldDB" id="A0A540N2B7"/>
<sequence length="63" mass="6988">MVRGTVRIDDDRSQSSPSSITEDEIAVSVEKRDWWVAGNRDRVTEEEIGCGCVAGDEKGFSVR</sequence>
<organism evidence="2 3">
    <name type="scientific">Malus baccata</name>
    <name type="common">Siberian crab apple</name>
    <name type="synonym">Pyrus baccata</name>
    <dbReference type="NCBI Taxonomy" id="106549"/>
    <lineage>
        <taxon>Eukaryota</taxon>
        <taxon>Viridiplantae</taxon>
        <taxon>Streptophyta</taxon>
        <taxon>Embryophyta</taxon>
        <taxon>Tracheophyta</taxon>
        <taxon>Spermatophyta</taxon>
        <taxon>Magnoliopsida</taxon>
        <taxon>eudicotyledons</taxon>
        <taxon>Gunneridae</taxon>
        <taxon>Pentapetalae</taxon>
        <taxon>rosids</taxon>
        <taxon>fabids</taxon>
        <taxon>Rosales</taxon>
        <taxon>Rosaceae</taxon>
        <taxon>Amygdaloideae</taxon>
        <taxon>Maleae</taxon>
        <taxon>Malus</taxon>
    </lineage>
</organism>
<protein>
    <submittedName>
        <fullName evidence="2">Uncharacterized protein</fullName>
    </submittedName>
</protein>
<evidence type="ECO:0000313" key="2">
    <source>
        <dbReference type="EMBL" id="TQE04670.1"/>
    </source>
</evidence>
<name>A0A540N2B7_MALBA</name>
<comment type="caution">
    <text evidence="2">The sequence shown here is derived from an EMBL/GenBank/DDBJ whole genome shotgun (WGS) entry which is preliminary data.</text>
</comment>
<gene>
    <name evidence="2" type="ORF">C1H46_009753</name>
</gene>
<dbReference type="Proteomes" id="UP000315295">
    <property type="component" value="Unassembled WGS sequence"/>
</dbReference>
<proteinExistence type="predicted"/>